<evidence type="ECO:0000256" key="4">
    <source>
        <dbReference type="ARBA" id="ARBA00023295"/>
    </source>
</evidence>
<dbReference type="InterPro" id="IPR013320">
    <property type="entry name" value="ConA-like_dom_sf"/>
</dbReference>
<dbReference type="InterPro" id="IPR000757">
    <property type="entry name" value="Beta-glucanase-like"/>
</dbReference>
<dbReference type="Gene3D" id="2.60.120.260">
    <property type="entry name" value="Galactose-binding domain-like"/>
    <property type="match status" value="1"/>
</dbReference>
<dbReference type="InterPro" id="IPR016287">
    <property type="entry name" value="Beta_agarase"/>
</dbReference>
<dbReference type="AlphaFoldDB" id="A0A545SQH7"/>
<keyword evidence="8" id="KW-1185">Reference proteome</keyword>
<dbReference type="Proteomes" id="UP000319732">
    <property type="component" value="Unassembled WGS sequence"/>
</dbReference>
<evidence type="ECO:0000256" key="5">
    <source>
        <dbReference type="SAM" id="SignalP"/>
    </source>
</evidence>
<protein>
    <submittedName>
        <fullName evidence="7">Family 16 glycosylhydrolase</fullName>
    </submittedName>
</protein>
<dbReference type="InterPro" id="IPR050546">
    <property type="entry name" value="Glycosyl_Hydrlase_16"/>
</dbReference>
<dbReference type="Gene3D" id="2.60.120.200">
    <property type="match status" value="1"/>
</dbReference>
<feature type="chain" id="PRO_5021813772" evidence="5">
    <location>
        <begin position="23"/>
        <end position="435"/>
    </location>
</feature>
<dbReference type="PANTHER" id="PTHR10963">
    <property type="entry name" value="GLYCOSYL HYDROLASE-RELATED"/>
    <property type="match status" value="1"/>
</dbReference>
<keyword evidence="2 5" id="KW-0732">Signal</keyword>
<evidence type="ECO:0000313" key="8">
    <source>
        <dbReference type="Proteomes" id="UP000319732"/>
    </source>
</evidence>
<evidence type="ECO:0000256" key="1">
    <source>
        <dbReference type="ARBA" id="ARBA00006865"/>
    </source>
</evidence>
<dbReference type="Pfam" id="PF00722">
    <property type="entry name" value="Glyco_hydro_16"/>
    <property type="match status" value="1"/>
</dbReference>
<comment type="similarity">
    <text evidence="1">Belongs to the glycosyl hydrolase 16 family.</text>
</comment>
<dbReference type="GO" id="GO:0005975">
    <property type="term" value="P:carbohydrate metabolic process"/>
    <property type="evidence" value="ECO:0007669"/>
    <property type="project" value="InterPro"/>
</dbReference>
<dbReference type="SUPFAM" id="SSF49899">
    <property type="entry name" value="Concanavalin A-like lectins/glucanases"/>
    <property type="match status" value="1"/>
</dbReference>
<evidence type="ECO:0000259" key="6">
    <source>
        <dbReference type="PROSITE" id="PS51762"/>
    </source>
</evidence>
<feature type="signal peptide" evidence="5">
    <location>
        <begin position="1"/>
        <end position="22"/>
    </location>
</feature>
<evidence type="ECO:0000256" key="2">
    <source>
        <dbReference type="ARBA" id="ARBA00022729"/>
    </source>
</evidence>
<evidence type="ECO:0000256" key="3">
    <source>
        <dbReference type="ARBA" id="ARBA00022801"/>
    </source>
</evidence>
<reference evidence="7 8" key="1">
    <citation type="submission" date="2019-06" db="EMBL/GenBank/DDBJ databases">
        <title>Whole genome sequence for Cellvibrionaceae sp. R142.</title>
        <authorList>
            <person name="Wang G."/>
        </authorList>
    </citation>
    <scope>NUCLEOTIDE SEQUENCE [LARGE SCALE GENOMIC DNA]</scope>
    <source>
        <strain evidence="7 8">R142</strain>
    </source>
</reference>
<name>A0A545SQH7_9GAMM</name>
<gene>
    <name evidence="7" type="ORF">FKG94_25895</name>
</gene>
<accession>A0A545SQH7</accession>
<comment type="caution">
    <text evidence="7">The sequence shown here is derived from an EMBL/GenBank/DDBJ whole genome shotgun (WGS) entry which is preliminary data.</text>
</comment>
<dbReference type="PROSITE" id="PS51762">
    <property type="entry name" value="GH16_2"/>
    <property type="match status" value="1"/>
</dbReference>
<dbReference type="PANTHER" id="PTHR10963:SF55">
    <property type="entry name" value="GLYCOSIDE HYDROLASE FAMILY 16 PROTEIN"/>
    <property type="match status" value="1"/>
</dbReference>
<keyword evidence="4" id="KW-0326">Glycosidase</keyword>
<organism evidence="7 8">
    <name type="scientific">Exilibacterium tricleocarpae</name>
    <dbReference type="NCBI Taxonomy" id="2591008"/>
    <lineage>
        <taxon>Bacteria</taxon>
        <taxon>Pseudomonadati</taxon>
        <taxon>Pseudomonadota</taxon>
        <taxon>Gammaproteobacteria</taxon>
        <taxon>Cellvibrionales</taxon>
        <taxon>Cellvibrionaceae</taxon>
        <taxon>Exilibacterium</taxon>
    </lineage>
</organism>
<dbReference type="CDD" id="cd02178">
    <property type="entry name" value="GH16_beta_agarase"/>
    <property type="match status" value="1"/>
</dbReference>
<dbReference type="EMBL" id="VHSG01000036">
    <property type="protein sequence ID" value="TQV67229.1"/>
    <property type="molecule type" value="Genomic_DNA"/>
</dbReference>
<sequence>MIRVNHLPVLCCLLFLYQSTAAANSTGHRPPPPAPPMGFTWHLLENMSDEFDGTTLDTAKWFDHVPTWRGRPPAEFLPKNVGVSNGNLEIKTSTHPAPNGPYTTAGAAVAGKHQQVYGYFVARLKASRTKMSTTFWLHSDTPEGQQKGCAGSHSIELDILETIGGWPHPSWSNVMRSNTHYKPYESIDGRCRQGTTISKGNKHDAGVPLADGFHTFAAWWVSPFKFHFYFDGKHVGTVDVERQRDAQPFNGPMSLRMVAETYDWQPKFIPAGHAPYPTEQELDNPDINTAYYDYVRSYALRAADGNLIKSPGFESSKASHDWQLNEQAMLSATSYTEAIGLSLTPKGKTRQKVAVKQNTTYRLALYGKNTASAPGARVSITTLSGTVLAGERIASTEFAPLVTTFNSKENSSLYLTVENPSPAISFVDNISLMAR</sequence>
<keyword evidence="3 7" id="KW-0378">Hydrolase</keyword>
<dbReference type="GO" id="GO:0033916">
    <property type="term" value="F:beta-agarase activity"/>
    <property type="evidence" value="ECO:0007669"/>
    <property type="project" value="InterPro"/>
</dbReference>
<feature type="domain" description="GH16" evidence="6">
    <location>
        <begin position="24"/>
        <end position="303"/>
    </location>
</feature>
<evidence type="ECO:0000313" key="7">
    <source>
        <dbReference type="EMBL" id="TQV67229.1"/>
    </source>
</evidence>
<dbReference type="OrthoDB" id="9809583at2"/>
<proteinExistence type="inferred from homology"/>